<organism evidence="2 3">
    <name type="scientific">Meridianimarinicoccus aquatilis</name>
    <dbReference type="NCBI Taxonomy" id="2552766"/>
    <lineage>
        <taxon>Bacteria</taxon>
        <taxon>Pseudomonadati</taxon>
        <taxon>Pseudomonadota</taxon>
        <taxon>Alphaproteobacteria</taxon>
        <taxon>Rhodobacterales</taxon>
        <taxon>Paracoccaceae</taxon>
        <taxon>Meridianimarinicoccus</taxon>
    </lineage>
</organism>
<evidence type="ECO:0000313" key="2">
    <source>
        <dbReference type="EMBL" id="TDL84601.1"/>
    </source>
</evidence>
<proteinExistence type="predicted"/>
<accession>A0A4R6AK26</accession>
<dbReference type="RefSeq" id="WP_133344130.1">
    <property type="nucleotide sequence ID" value="NZ_SMZO01000062.1"/>
</dbReference>
<keyword evidence="3" id="KW-1185">Reference proteome</keyword>
<evidence type="ECO:0000256" key="1">
    <source>
        <dbReference type="SAM" id="SignalP"/>
    </source>
</evidence>
<feature type="chain" id="PRO_5020649776" evidence="1">
    <location>
        <begin position="26"/>
        <end position="85"/>
    </location>
</feature>
<reference evidence="2 3" key="1">
    <citation type="submission" date="2019-03" db="EMBL/GenBank/DDBJ databases">
        <title>Rhodobacteraceae bacterium SM1902, a new member of the family Rhodobacteraceae isolated from Yantai.</title>
        <authorList>
            <person name="Sun Y."/>
        </authorList>
    </citation>
    <scope>NUCLEOTIDE SEQUENCE [LARGE SCALE GENOMIC DNA]</scope>
    <source>
        <strain evidence="2 3">SM1902</strain>
    </source>
</reference>
<dbReference type="EMBL" id="SMZO01000062">
    <property type="protein sequence ID" value="TDL84601.1"/>
    <property type="molecule type" value="Genomic_DNA"/>
</dbReference>
<sequence length="85" mass="9048">MKNPIATIATVAALSLTILAPASQAMEQELDMLTQSVVNALRVEGFDTSNVENLTLGQVAEIKGVMESGMTATDRSKIERLLDGK</sequence>
<protein>
    <submittedName>
        <fullName evidence="2">Uncharacterized protein</fullName>
    </submittedName>
</protein>
<dbReference type="AlphaFoldDB" id="A0A4R6AK26"/>
<name>A0A4R6AK26_9RHOB</name>
<keyword evidence="1" id="KW-0732">Signal</keyword>
<feature type="signal peptide" evidence="1">
    <location>
        <begin position="1"/>
        <end position="25"/>
    </location>
</feature>
<gene>
    <name evidence="2" type="ORF">E2L05_17630</name>
</gene>
<evidence type="ECO:0000313" key="3">
    <source>
        <dbReference type="Proteomes" id="UP000294562"/>
    </source>
</evidence>
<dbReference type="OrthoDB" id="7659255at2"/>
<comment type="caution">
    <text evidence="2">The sequence shown here is derived from an EMBL/GenBank/DDBJ whole genome shotgun (WGS) entry which is preliminary data.</text>
</comment>
<dbReference type="Proteomes" id="UP000294562">
    <property type="component" value="Unassembled WGS sequence"/>
</dbReference>